<evidence type="ECO:0000259" key="4">
    <source>
        <dbReference type="Pfam" id="PF00700"/>
    </source>
</evidence>
<dbReference type="SUPFAM" id="SSF64518">
    <property type="entry name" value="Phase 1 flagellin"/>
    <property type="match status" value="1"/>
</dbReference>
<dbReference type="Pfam" id="PF00700">
    <property type="entry name" value="Flagellin_C"/>
    <property type="match status" value="1"/>
</dbReference>
<dbReference type="EMBL" id="JBAKIA010000001">
    <property type="protein sequence ID" value="MEJ8472583.1"/>
    <property type="molecule type" value="Genomic_DNA"/>
</dbReference>
<organism evidence="5 6">
    <name type="scientific">Roseibium algae</name>
    <dbReference type="NCBI Taxonomy" id="3123038"/>
    <lineage>
        <taxon>Bacteria</taxon>
        <taxon>Pseudomonadati</taxon>
        <taxon>Pseudomonadota</taxon>
        <taxon>Alphaproteobacteria</taxon>
        <taxon>Hyphomicrobiales</taxon>
        <taxon>Stappiaceae</taxon>
        <taxon>Roseibium</taxon>
    </lineage>
</organism>
<dbReference type="Gene3D" id="1.20.1330.10">
    <property type="entry name" value="f41 fragment of flagellin, N-terminal domain"/>
    <property type="match status" value="1"/>
</dbReference>
<name>A0ABU8TEK0_9HYPH</name>
<dbReference type="RefSeq" id="WP_340272700.1">
    <property type="nucleotide sequence ID" value="NZ_JBAKIA010000001.1"/>
</dbReference>
<gene>
    <name evidence="5" type="ORF">V6575_00660</name>
</gene>
<evidence type="ECO:0000256" key="2">
    <source>
        <dbReference type="ARBA" id="ARBA00005709"/>
    </source>
</evidence>
<keyword evidence="6" id="KW-1185">Reference proteome</keyword>
<keyword evidence="3" id="KW-0975">Bacterial flagellum</keyword>
<protein>
    <submittedName>
        <fullName evidence="5">Flagellin</fullName>
    </submittedName>
</protein>
<dbReference type="Proteomes" id="UP001385499">
    <property type="component" value="Unassembled WGS sequence"/>
</dbReference>
<feature type="domain" description="Flagellin C-terminal" evidence="4">
    <location>
        <begin position="180"/>
        <end position="264"/>
    </location>
</feature>
<comment type="similarity">
    <text evidence="2">Belongs to the bacterial flagellin family.</text>
</comment>
<comment type="caution">
    <text evidence="5">The sequence shown here is derived from an EMBL/GenBank/DDBJ whole genome shotgun (WGS) entry which is preliminary data.</text>
</comment>
<dbReference type="Gene3D" id="6.10.10.10">
    <property type="entry name" value="Flagellar export chaperone, C-terminal domain"/>
    <property type="match status" value="1"/>
</dbReference>
<proteinExistence type="inferred from homology"/>
<evidence type="ECO:0000256" key="1">
    <source>
        <dbReference type="ARBA" id="ARBA00004365"/>
    </source>
</evidence>
<comment type="subcellular location">
    <subcellularLocation>
        <location evidence="1">Bacterial flagellum</location>
    </subcellularLocation>
</comment>
<dbReference type="InterPro" id="IPR001492">
    <property type="entry name" value="Flagellin"/>
</dbReference>
<sequence>MSDFAASGATVFTSADLNLADTSALGTAEDSLVLAAGATASLTIGSTAVEIGDANSAATQTFTADQLAEAINTSLAENNNYDYIASADTDGNLVIQTRDDGADASLSLTGFTGVTAADLVITDTEAVGTTVEANTTGADIVVGSDFKDTINLKITELTASSLGIEDLDISTQEGAEESLAVLDRAIDEVSNARAETGATMSRFEFRSTQLETSIENLEAANSSIADVDIASEQAKLSAASVKVQAAVAAASQANEMPENLLRLIQ</sequence>
<evidence type="ECO:0000313" key="5">
    <source>
        <dbReference type="EMBL" id="MEJ8472583.1"/>
    </source>
</evidence>
<reference evidence="5 6" key="1">
    <citation type="submission" date="2024-02" db="EMBL/GenBank/DDBJ databases">
        <title>Roseibium algae sp. nov., isolated from marine alga (Grateloupia sp.), showing potential in myo-inositol conversion.</title>
        <authorList>
            <person name="Wang Y."/>
        </authorList>
    </citation>
    <scope>NUCLEOTIDE SEQUENCE [LARGE SCALE GENOMIC DNA]</scope>
    <source>
        <strain evidence="5 6">H3510</strain>
    </source>
</reference>
<keyword evidence="5" id="KW-0969">Cilium</keyword>
<accession>A0ABU8TEK0</accession>
<dbReference type="PANTHER" id="PTHR42792:SF2">
    <property type="entry name" value="FLAGELLIN"/>
    <property type="match status" value="1"/>
</dbReference>
<dbReference type="PANTHER" id="PTHR42792">
    <property type="entry name" value="FLAGELLIN"/>
    <property type="match status" value="1"/>
</dbReference>
<keyword evidence="5" id="KW-0966">Cell projection</keyword>
<evidence type="ECO:0000256" key="3">
    <source>
        <dbReference type="ARBA" id="ARBA00023143"/>
    </source>
</evidence>
<dbReference type="InterPro" id="IPR042187">
    <property type="entry name" value="Flagellin_C_sub2"/>
</dbReference>
<evidence type="ECO:0000313" key="6">
    <source>
        <dbReference type="Proteomes" id="UP001385499"/>
    </source>
</evidence>
<dbReference type="InterPro" id="IPR046358">
    <property type="entry name" value="Flagellin_C"/>
</dbReference>
<keyword evidence="5" id="KW-0282">Flagellum</keyword>